<dbReference type="AlphaFoldDB" id="A0A0H5Q5X2"/>
<evidence type="ECO:0000313" key="2">
    <source>
        <dbReference type="EMBL" id="CRY96809.1"/>
    </source>
</evidence>
<sequence length="203" mass="21926">MALLDVQVIQPSADALPENFVTNIWHFDDDNNPAEWVNIKDRLVTFYTSITGLFSSLVAQNGVQIKMYRVSDPVPRAPVYTFTFNHVAVPSGAPCPPEIAMVMSYKAASVSGIPVARLRGRVYIGPLDIAAIDATGRLTGTVQVSLRNAGSALVAASIASSTWKWSTHSKVLGSGSEVVSGFVDNEPDTQRRRGRTATNRSTF</sequence>
<reference evidence="2" key="2">
    <citation type="submission" date="2015-07" db="EMBL/GenBank/DDBJ databases">
        <title>Plasmids, circular viruses and viroids from rat gut.</title>
        <authorList>
            <person name="Jorgensen T.J."/>
            <person name="Hansen M.A."/>
            <person name="Xu Z."/>
            <person name="Tabak M.A."/>
            <person name="Sorensen S.J."/>
            <person name="Hansen L.H."/>
        </authorList>
    </citation>
    <scope>NUCLEOTIDE SEQUENCE</scope>
    <source>
        <strain evidence="2">RGFK1283</strain>
    </source>
</reference>
<name>A0A0H5Q5X2_9ZZZZ</name>
<protein>
    <submittedName>
        <fullName evidence="2">Uncharacterized protein</fullName>
    </submittedName>
</protein>
<feature type="region of interest" description="Disordered" evidence="1">
    <location>
        <begin position="182"/>
        <end position="203"/>
    </location>
</feature>
<reference evidence="2" key="1">
    <citation type="submission" date="2015-06" db="EMBL/GenBank/DDBJ databases">
        <authorList>
            <person name="Joergensen T."/>
        </authorList>
    </citation>
    <scope>NUCLEOTIDE SEQUENCE</scope>
    <source>
        <strain evidence="2">RGFK1283</strain>
    </source>
</reference>
<dbReference type="EMBL" id="LN853853">
    <property type="protein sequence ID" value="CRY96809.1"/>
    <property type="molecule type" value="Genomic_DNA"/>
</dbReference>
<evidence type="ECO:0000256" key="1">
    <source>
        <dbReference type="SAM" id="MobiDB-lite"/>
    </source>
</evidence>
<organism evidence="2">
    <name type="scientific">uncultured prokaryote</name>
    <dbReference type="NCBI Taxonomy" id="198431"/>
    <lineage>
        <taxon>unclassified sequences</taxon>
        <taxon>environmental samples</taxon>
    </lineage>
</organism>
<proteinExistence type="predicted"/>
<accession>A0A0H5Q5X2</accession>